<evidence type="ECO:0000313" key="2">
    <source>
        <dbReference type="EMBL" id="RDU67729.1"/>
    </source>
</evidence>
<evidence type="ECO:0000256" key="1">
    <source>
        <dbReference type="SAM" id="Phobius"/>
    </source>
</evidence>
<accession>A0A3D8IR46</accession>
<dbReference type="Proteomes" id="UP000257067">
    <property type="component" value="Unassembled WGS sequence"/>
</dbReference>
<keyword evidence="3" id="KW-1185">Reference proteome</keyword>
<feature type="transmembrane region" description="Helical" evidence="1">
    <location>
        <begin position="6"/>
        <end position="23"/>
    </location>
</feature>
<gene>
    <name evidence="2" type="ORF">CQA62_06690</name>
</gene>
<reference evidence="2 3" key="1">
    <citation type="submission" date="2018-04" db="EMBL/GenBank/DDBJ databases">
        <title>Novel Campyloabacter and Helicobacter Species and Strains.</title>
        <authorList>
            <person name="Mannion A.J."/>
            <person name="Shen Z."/>
            <person name="Fox J.G."/>
        </authorList>
    </citation>
    <scope>NUCLEOTIDE SEQUENCE [LARGE SCALE GENOMIC DNA]</scope>
    <source>
        <strain evidence="2 3">ATCC 700242</strain>
    </source>
</reference>
<feature type="transmembrane region" description="Helical" evidence="1">
    <location>
        <begin position="85"/>
        <end position="107"/>
    </location>
</feature>
<keyword evidence="1" id="KW-0812">Transmembrane</keyword>
<comment type="caution">
    <text evidence="2">The sequence shown here is derived from an EMBL/GenBank/DDBJ whole genome shotgun (WGS) entry which is preliminary data.</text>
</comment>
<evidence type="ECO:0000313" key="3">
    <source>
        <dbReference type="Proteomes" id="UP000257067"/>
    </source>
</evidence>
<protein>
    <submittedName>
        <fullName evidence="2">Uncharacterized protein</fullName>
    </submittedName>
</protein>
<keyword evidence="1" id="KW-0472">Membrane</keyword>
<feature type="transmembrane region" description="Helical" evidence="1">
    <location>
        <begin position="172"/>
        <end position="194"/>
    </location>
</feature>
<proteinExistence type="predicted"/>
<feature type="transmembrane region" description="Helical" evidence="1">
    <location>
        <begin position="56"/>
        <end position="73"/>
    </location>
</feature>
<keyword evidence="1" id="KW-1133">Transmembrane helix</keyword>
<dbReference type="EMBL" id="NXLU01000020">
    <property type="protein sequence ID" value="RDU67729.1"/>
    <property type="molecule type" value="Genomic_DNA"/>
</dbReference>
<name>A0A3D8IR46_9HELI</name>
<feature type="transmembrane region" description="Helical" evidence="1">
    <location>
        <begin position="32"/>
        <end position="50"/>
    </location>
</feature>
<sequence length="212" mass="25834">MEFLLIYPFIFSNLFLYFYNLIHDQTSSMKNFLIRIMLLGFTSIFVYQAYKDDKIDNLFFTTPFLTFILLCLIKKYPLNNRYTKHMLWIYLSLFIGLILFCIQEAHFIQKQTISYILLSLSILTISLVLYWIIDYLIHFKSHLSKHDRLCLFWCFSWIIIWIMELRHPTFDIFFMISYIITLNVIILGIVIFLYHSFYFIRLIFFKSSTLEK</sequence>
<dbReference type="AlphaFoldDB" id="A0A3D8IR46"/>
<feature type="transmembrane region" description="Helical" evidence="1">
    <location>
        <begin position="149"/>
        <end position="166"/>
    </location>
</feature>
<organism evidence="2 3">
    <name type="scientific">Helicobacter cholecystus</name>
    <dbReference type="NCBI Taxonomy" id="45498"/>
    <lineage>
        <taxon>Bacteria</taxon>
        <taxon>Pseudomonadati</taxon>
        <taxon>Campylobacterota</taxon>
        <taxon>Epsilonproteobacteria</taxon>
        <taxon>Campylobacterales</taxon>
        <taxon>Helicobacteraceae</taxon>
        <taxon>Helicobacter</taxon>
    </lineage>
</organism>
<feature type="transmembrane region" description="Helical" evidence="1">
    <location>
        <begin position="113"/>
        <end position="137"/>
    </location>
</feature>